<dbReference type="RefSeq" id="WP_344173621.1">
    <property type="nucleotide sequence ID" value="NZ_BAAARY010000016.1"/>
</dbReference>
<dbReference type="EMBL" id="BAAARY010000016">
    <property type="protein sequence ID" value="GAA2529161.1"/>
    <property type="molecule type" value="Genomic_DNA"/>
</dbReference>
<evidence type="ECO:0008006" key="4">
    <source>
        <dbReference type="Google" id="ProtNLM"/>
    </source>
</evidence>
<evidence type="ECO:0000256" key="1">
    <source>
        <dbReference type="SAM" id="Phobius"/>
    </source>
</evidence>
<comment type="caution">
    <text evidence="2">The sequence shown here is derived from an EMBL/GenBank/DDBJ whole genome shotgun (WGS) entry which is preliminary data.</text>
</comment>
<dbReference type="InterPro" id="IPR011053">
    <property type="entry name" value="Single_hybrid_motif"/>
</dbReference>
<name>A0ABN3NPB4_9ACTN</name>
<dbReference type="SUPFAM" id="SSF51230">
    <property type="entry name" value="Single hybrid motif"/>
    <property type="match status" value="1"/>
</dbReference>
<dbReference type="Gene3D" id="2.40.50.100">
    <property type="match status" value="1"/>
</dbReference>
<accession>A0ABN3NPB4</accession>
<protein>
    <recommendedName>
        <fullName evidence="4">HlyD family secretion protein</fullName>
    </recommendedName>
</protein>
<evidence type="ECO:0000313" key="2">
    <source>
        <dbReference type="EMBL" id="GAA2529161.1"/>
    </source>
</evidence>
<organism evidence="2 3">
    <name type="scientific">Pilimelia columellifera subsp. columellifera</name>
    <dbReference type="NCBI Taxonomy" id="706583"/>
    <lineage>
        <taxon>Bacteria</taxon>
        <taxon>Bacillati</taxon>
        <taxon>Actinomycetota</taxon>
        <taxon>Actinomycetes</taxon>
        <taxon>Micromonosporales</taxon>
        <taxon>Micromonosporaceae</taxon>
        <taxon>Pilimelia</taxon>
    </lineage>
</organism>
<dbReference type="Proteomes" id="UP001499978">
    <property type="component" value="Unassembled WGS sequence"/>
</dbReference>
<keyword evidence="1" id="KW-0812">Transmembrane</keyword>
<keyword evidence="1" id="KW-0472">Membrane</keyword>
<keyword evidence="3" id="KW-1185">Reference proteome</keyword>
<reference evidence="2 3" key="1">
    <citation type="journal article" date="2019" name="Int. J. Syst. Evol. Microbiol.">
        <title>The Global Catalogue of Microorganisms (GCM) 10K type strain sequencing project: providing services to taxonomists for standard genome sequencing and annotation.</title>
        <authorList>
            <consortium name="The Broad Institute Genomics Platform"/>
            <consortium name="The Broad Institute Genome Sequencing Center for Infectious Disease"/>
            <person name="Wu L."/>
            <person name="Ma J."/>
        </authorList>
    </citation>
    <scope>NUCLEOTIDE SEQUENCE [LARGE SCALE GENOMIC DNA]</scope>
    <source>
        <strain evidence="2 3">JCM 3367</strain>
    </source>
</reference>
<feature type="transmembrane region" description="Helical" evidence="1">
    <location>
        <begin position="32"/>
        <end position="51"/>
    </location>
</feature>
<keyword evidence="1" id="KW-1133">Transmembrane helix</keyword>
<gene>
    <name evidence="2" type="ORF">GCM10010201_30420</name>
</gene>
<evidence type="ECO:0000313" key="3">
    <source>
        <dbReference type="Proteomes" id="UP001499978"/>
    </source>
</evidence>
<sequence>MSRTLFRSNAMARNAGPEKLDERIRVVTVKGWIALAVGVIVAASLLGWAALGTTREQVSGSGLLVREPYTFTAESPVYGFVEKPPPAPGTRVTQGQHIAVVRNTEDPASPPVPVLAPITGTLISVAAERGTVVVRGQDVAYLEVATGPLVAQVFVPTAEGKRITSGMDAQIEPSTAPAASYGRMLSVVTAVSDYSLSADRIRTVVGHSSLAESIIDGPPVLLVTLALRQDPVTGDHLWTSGDGPSFNVGSGTLAEGTVTLSTSRPLDIIFGRNAQ</sequence>
<proteinExistence type="predicted"/>